<dbReference type="Gene3D" id="3.40.462.20">
    <property type="match status" value="1"/>
</dbReference>
<evidence type="ECO:0000256" key="4">
    <source>
        <dbReference type="ARBA" id="ARBA00022827"/>
    </source>
</evidence>
<evidence type="ECO:0000313" key="8">
    <source>
        <dbReference type="EMBL" id="GAA5143388.1"/>
    </source>
</evidence>
<dbReference type="PANTHER" id="PTHR42973:SF39">
    <property type="entry name" value="FAD-BINDING PCMH-TYPE DOMAIN-CONTAINING PROTEIN"/>
    <property type="match status" value="1"/>
</dbReference>
<feature type="domain" description="FAD-binding PCMH-type" evidence="7">
    <location>
        <begin position="51"/>
        <end position="219"/>
    </location>
</feature>
<keyword evidence="9" id="KW-1185">Reference proteome</keyword>
<dbReference type="PROSITE" id="PS51387">
    <property type="entry name" value="FAD_PCMH"/>
    <property type="match status" value="1"/>
</dbReference>
<sequence>MTTTPTNTTPSTGTTGITGTAGAVDTVDLDGVHLPGTVAYDQAVSPWNVAVPRRPLAVVVAQDADDVVRAVRWADQRGIRVAVQATGHGAHGTLDDVLLVNTAQLGELHVDPVTRVARIGAGVRWQQVLDAAAPHGLTGLAGSAPHVGVVGYTTGGGLGPLARTYGLASDRVVAFDVVTGDGELRRATATHEPELFWGLRGGKGLLGIVTAIEVELVEAPDLYAGALYFDGADARAALHAWAQWCPTLPREATTSVALLRLPPLPDVPPPLAGRLSVAVRFAWCGDAERGAAELAAMREVATPLIDTVGPLPHAAIGAVHADPVDPMPSAEKHCLLASLPTDAVDALLALAGPDAESPQIAVEVRQLGGAVAAAADGSSAYDQRGAEFSLLAVGLGVPPVVDAVHEDGARLLEAMSPWAAAGALPNFAPGSGPEWLERTYTRATVNRLARVSRCYDPRSTVLGAADLAAVPATGQTLRSRLGSLVGH</sequence>
<dbReference type="InterPro" id="IPR050416">
    <property type="entry name" value="FAD-linked_Oxidoreductase"/>
</dbReference>
<name>A0ABP9PAF1_9ACTN</name>
<evidence type="ECO:0000259" key="7">
    <source>
        <dbReference type="PROSITE" id="PS51387"/>
    </source>
</evidence>
<comment type="cofactor">
    <cofactor evidence="1">
        <name>FAD</name>
        <dbReference type="ChEBI" id="CHEBI:57692"/>
    </cofactor>
</comment>
<keyword evidence="3" id="KW-0285">Flavoprotein</keyword>
<dbReference type="InterPro" id="IPR016169">
    <property type="entry name" value="FAD-bd_PCMH_sub2"/>
</dbReference>
<dbReference type="InterPro" id="IPR016167">
    <property type="entry name" value="FAD-bd_PCMH_sub1"/>
</dbReference>
<evidence type="ECO:0000313" key="9">
    <source>
        <dbReference type="Proteomes" id="UP001500221"/>
    </source>
</evidence>
<dbReference type="PROSITE" id="PS00862">
    <property type="entry name" value="OX2_COVAL_FAD"/>
    <property type="match status" value="1"/>
</dbReference>
<protein>
    <submittedName>
        <fullName evidence="8">FAD-binding oxidoreductase</fullName>
    </submittedName>
</protein>
<dbReference type="Pfam" id="PF01565">
    <property type="entry name" value="FAD_binding_4"/>
    <property type="match status" value="1"/>
</dbReference>
<comment type="caution">
    <text evidence="8">The sequence shown here is derived from an EMBL/GenBank/DDBJ whole genome shotgun (WGS) entry which is preliminary data.</text>
</comment>
<evidence type="ECO:0000256" key="5">
    <source>
        <dbReference type="ARBA" id="ARBA00023002"/>
    </source>
</evidence>
<organism evidence="8 9">
    <name type="scientific">Nocardioides marinquilinus</name>
    <dbReference type="NCBI Taxonomy" id="1210400"/>
    <lineage>
        <taxon>Bacteria</taxon>
        <taxon>Bacillati</taxon>
        <taxon>Actinomycetota</taxon>
        <taxon>Actinomycetes</taxon>
        <taxon>Propionibacteriales</taxon>
        <taxon>Nocardioidaceae</taxon>
        <taxon>Nocardioides</taxon>
    </lineage>
</organism>
<keyword evidence="4" id="KW-0274">FAD</keyword>
<dbReference type="InterPro" id="IPR006093">
    <property type="entry name" value="Oxy_OxRdtase_FAD_BS"/>
</dbReference>
<dbReference type="InterPro" id="IPR006094">
    <property type="entry name" value="Oxid_FAD_bind_N"/>
</dbReference>
<dbReference type="InterPro" id="IPR016166">
    <property type="entry name" value="FAD-bd_PCMH"/>
</dbReference>
<gene>
    <name evidence="8" type="ORF">GCM10023340_08700</name>
</gene>
<evidence type="ECO:0000256" key="2">
    <source>
        <dbReference type="ARBA" id="ARBA00005466"/>
    </source>
</evidence>
<dbReference type="PANTHER" id="PTHR42973">
    <property type="entry name" value="BINDING OXIDOREDUCTASE, PUTATIVE (AFU_ORTHOLOGUE AFUA_1G17690)-RELATED"/>
    <property type="match status" value="1"/>
</dbReference>
<keyword evidence="5" id="KW-0560">Oxidoreductase</keyword>
<dbReference type="RefSeq" id="WP_345454897.1">
    <property type="nucleotide sequence ID" value="NZ_BAABKG010000001.1"/>
</dbReference>
<dbReference type="Gene3D" id="3.30.43.10">
    <property type="entry name" value="Uridine Diphospho-n-acetylenolpyruvylglucosamine Reductase, domain 2"/>
    <property type="match status" value="1"/>
</dbReference>
<dbReference type="Gene3D" id="3.30.465.10">
    <property type="match status" value="1"/>
</dbReference>
<dbReference type="InterPro" id="IPR036318">
    <property type="entry name" value="FAD-bd_PCMH-like_sf"/>
</dbReference>
<proteinExistence type="inferred from homology"/>
<feature type="region of interest" description="Disordered" evidence="6">
    <location>
        <begin position="1"/>
        <end position="20"/>
    </location>
</feature>
<dbReference type="SUPFAM" id="SSF56176">
    <property type="entry name" value="FAD-binding/transporter-associated domain-like"/>
    <property type="match status" value="1"/>
</dbReference>
<dbReference type="Proteomes" id="UP001500221">
    <property type="component" value="Unassembled WGS sequence"/>
</dbReference>
<comment type="similarity">
    <text evidence="2">Belongs to the oxygen-dependent FAD-linked oxidoreductase family.</text>
</comment>
<evidence type="ECO:0000256" key="3">
    <source>
        <dbReference type="ARBA" id="ARBA00022630"/>
    </source>
</evidence>
<evidence type="ECO:0000256" key="1">
    <source>
        <dbReference type="ARBA" id="ARBA00001974"/>
    </source>
</evidence>
<dbReference type="EMBL" id="BAABKG010000001">
    <property type="protein sequence ID" value="GAA5143388.1"/>
    <property type="molecule type" value="Genomic_DNA"/>
</dbReference>
<reference evidence="9" key="1">
    <citation type="journal article" date="2019" name="Int. J. Syst. Evol. Microbiol.">
        <title>The Global Catalogue of Microorganisms (GCM) 10K type strain sequencing project: providing services to taxonomists for standard genome sequencing and annotation.</title>
        <authorList>
            <consortium name="The Broad Institute Genomics Platform"/>
            <consortium name="The Broad Institute Genome Sequencing Center for Infectious Disease"/>
            <person name="Wu L."/>
            <person name="Ma J."/>
        </authorList>
    </citation>
    <scope>NUCLEOTIDE SEQUENCE [LARGE SCALE GENOMIC DNA]</scope>
    <source>
        <strain evidence="9">JCM 18459</strain>
    </source>
</reference>
<evidence type="ECO:0000256" key="6">
    <source>
        <dbReference type="SAM" id="MobiDB-lite"/>
    </source>
</evidence>
<accession>A0ABP9PAF1</accession>